<dbReference type="Pfam" id="PF10282">
    <property type="entry name" value="Lactonase"/>
    <property type="match status" value="1"/>
</dbReference>
<dbReference type="PANTHER" id="PTHR30344">
    <property type="entry name" value="6-PHOSPHOGLUCONOLACTONASE-RELATED"/>
    <property type="match status" value="1"/>
</dbReference>
<evidence type="ECO:0000313" key="4">
    <source>
        <dbReference type="EMBL" id="MFC3673127.1"/>
    </source>
</evidence>
<dbReference type="RefSeq" id="WP_191326327.1">
    <property type="nucleotide sequence ID" value="NZ_BMZP01000042.1"/>
</dbReference>
<name>A0ABV7V7N9_9SPHN</name>
<keyword evidence="2" id="KW-0119">Carbohydrate metabolism</keyword>
<keyword evidence="2" id="KW-0313">Glucose metabolism</keyword>
<reference evidence="5" key="1">
    <citation type="journal article" date="2019" name="Int. J. Syst. Evol. Microbiol.">
        <title>The Global Catalogue of Microorganisms (GCM) 10K type strain sequencing project: providing services to taxonomists for standard genome sequencing and annotation.</title>
        <authorList>
            <consortium name="The Broad Institute Genomics Platform"/>
            <consortium name="The Broad Institute Genome Sequencing Center for Infectious Disease"/>
            <person name="Wu L."/>
            <person name="Ma J."/>
        </authorList>
    </citation>
    <scope>NUCLEOTIDE SEQUENCE [LARGE SCALE GENOMIC DNA]</scope>
    <source>
        <strain evidence="5">KCTC 42224</strain>
    </source>
</reference>
<dbReference type="PANTHER" id="PTHR30344:SF1">
    <property type="entry name" value="6-PHOSPHOGLUCONOLACTONASE"/>
    <property type="match status" value="1"/>
</dbReference>
<proteinExistence type="inferred from homology"/>
<dbReference type="Gene3D" id="2.130.10.10">
    <property type="entry name" value="YVTN repeat-like/Quinoprotein amine dehydrogenase"/>
    <property type="match status" value="1"/>
</dbReference>
<dbReference type="InterPro" id="IPR019405">
    <property type="entry name" value="Lactonase_7-beta_prop"/>
</dbReference>
<keyword evidence="3" id="KW-0732">Signal</keyword>
<comment type="caution">
    <text evidence="4">The sequence shown here is derived from an EMBL/GenBank/DDBJ whole genome shotgun (WGS) entry which is preliminary data.</text>
</comment>
<gene>
    <name evidence="4" type="ORF">ACFOOT_17035</name>
</gene>
<accession>A0ABV7V7N9</accession>
<dbReference type="InterPro" id="IPR050282">
    <property type="entry name" value="Cycloisomerase_2"/>
</dbReference>
<dbReference type="SUPFAM" id="SSF51004">
    <property type="entry name" value="C-terminal (heme d1) domain of cytochrome cd1-nitrite reductase"/>
    <property type="match status" value="1"/>
</dbReference>
<comment type="similarity">
    <text evidence="1">Belongs to the cycloisomerase 2 family.</text>
</comment>
<evidence type="ECO:0000256" key="2">
    <source>
        <dbReference type="ARBA" id="ARBA00022526"/>
    </source>
</evidence>
<dbReference type="InterPro" id="IPR011048">
    <property type="entry name" value="Haem_d1_sf"/>
</dbReference>
<organism evidence="4 5">
    <name type="scientific">Novosphingobium pokkalii</name>
    <dbReference type="NCBI Taxonomy" id="1770194"/>
    <lineage>
        <taxon>Bacteria</taxon>
        <taxon>Pseudomonadati</taxon>
        <taxon>Pseudomonadota</taxon>
        <taxon>Alphaproteobacteria</taxon>
        <taxon>Sphingomonadales</taxon>
        <taxon>Sphingomonadaceae</taxon>
        <taxon>Novosphingobium</taxon>
    </lineage>
</organism>
<evidence type="ECO:0000256" key="3">
    <source>
        <dbReference type="SAM" id="SignalP"/>
    </source>
</evidence>
<keyword evidence="5" id="KW-1185">Reference proteome</keyword>
<feature type="signal peptide" evidence="3">
    <location>
        <begin position="1"/>
        <end position="26"/>
    </location>
</feature>
<dbReference type="EMBL" id="JBHRYE010000037">
    <property type="protein sequence ID" value="MFC3673127.1"/>
    <property type="molecule type" value="Genomic_DNA"/>
</dbReference>
<protein>
    <submittedName>
        <fullName evidence="4">Lactonase family protein</fullName>
    </submittedName>
</protein>
<evidence type="ECO:0000256" key="1">
    <source>
        <dbReference type="ARBA" id="ARBA00005564"/>
    </source>
</evidence>
<dbReference type="Proteomes" id="UP001595683">
    <property type="component" value="Unassembled WGS sequence"/>
</dbReference>
<evidence type="ECO:0000313" key="5">
    <source>
        <dbReference type="Proteomes" id="UP001595683"/>
    </source>
</evidence>
<dbReference type="InterPro" id="IPR015943">
    <property type="entry name" value="WD40/YVTN_repeat-like_dom_sf"/>
</dbReference>
<feature type="chain" id="PRO_5046084549" evidence="3">
    <location>
        <begin position="27"/>
        <end position="388"/>
    </location>
</feature>
<sequence length="388" mass="41190">MGFKVLARTLAASAAAALLVPVVVQAEPLLVGGYTGKGGQGIAVYDFDSRTGQITARPQQVVAAINPSWLALSPDRHHLYAVNENSEGQADPVGRASAYRLDPRTGRIAFLNRINALGADPTHASVSRDGRYLFIANYSGASDPGGTLAVAPVLSDGRLAPVTQVKTHRASEVNRDRQMAPHVHSVVSSPDGRFVFAQDLGADRIYAYRYDPARPELPLTAVADQPFVALPPGSGPRHLVFSPSGRQAYLTLEMTGSVAVLDYAEGHLKLRQVLPLAPAGFAGAVGAAALHVSPDGRFLAVTDRGADNVLVSFAIDPADGSLRLVDRRAVEGVQPREFAFAPDGRFVLIANQGSDTIAVFRRDPQTGKVGERVQALRFSQPSALVFPH</sequence>